<feature type="compositionally biased region" description="Polar residues" evidence="1">
    <location>
        <begin position="160"/>
        <end position="177"/>
    </location>
</feature>
<organism evidence="2 3">
    <name type="scientific">Mola mola</name>
    <name type="common">Ocean sunfish</name>
    <name type="synonym">Tetraodon mola</name>
    <dbReference type="NCBI Taxonomy" id="94237"/>
    <lineage>
        <taxon>Eukaryota</taxon>
        <taxon>Metazoa</taxon>
        <taxon>Chordata</taxon>
        <taxon>Craniata</taxon>
        <taxon>Vertebrata</taxon>
        <taxon>Euteleostomi</taxon>
        <taxon>Actinopterygii</taxon>
        <taxon>Neopterygii</taxon>
        <taxon>Teleostei</taxon>
        <taxon>Neoteleostei</taxon>
        <taxon>Acanthomorphata</taxon>
        <taxon>Eupercaria</taxon>
        <taxon>Tetraodontiformes</taxon>
        <taxon>Molidae</taxon>
        <taxon>Mola</taxon>
    </lineage>
</organism>
<dbReference type="STRING" id="94237.ENSMMOP00000001566"/>
<sequence length="214" mass="23111">MSQPQHIQLQVVQVAPASSPHSQHPTVDVSQLHDPHGYSQHSIQVQHIQVTEPSGPGQRSAQVTGQPLSPTSQQPSQELSPTQLTPVTLAQSHTLQTSSTQQQGTVQHAYIPGNWNYRGYSEIQMMALPHAQYVIAEASTPVSGVPSNQVKTTHYVISEGQSELETKQAVPQSTAQTHGEDLEQPPPNQQAATQYIITTTTNGSGTSEVHITKP</sequence>
<evidence type="ECO:0000313" key="2">
    <source>
        <dbReference type="Ensembl" id="ENSMMOP00000001566.1"/>
    </source>
</evidence>
<evidence type="ECO:0000256" key="1">
    <source>
        <dbReference type="SAM" id="MobiDB-lite"/>
    </source>
</evidence>
<evidence type="ECO:0008006" key="4">
    <source>
        <dbReference type="Google" id="ProtNLM"/>
    </source>
</evidence>
<feature type="compositionally biased region" description="Polar residues" evidence="1">
    <location>
        <begin position="39"/>
        <end position="65"/>
    </location>
</feature>
<reference evidence="2" key="1">
    <citation type="submission" date="2025-08" db="UniProtKB">
        <authorList>
            <consortium name="Ensembl"/>
        </authorList>
    </citation>
    <scope>IDENTIFICATION</scope>
</reference>
<proteinExistence type="predicted"/>
<feature type="compositionally biased region" description="Polar residues" evidence="1">
    <location>
        <begin position="19"/>
        <end position="29"/>
    </location>
</feature>
<reference evidence="2" key="2">
    <citation type="submission" date="2025-09" db="UniProtKB">
        <authorList>
            <consortium name="Ensembl"/>
        </authorList>
    </citation>
    <scope>IDENTIFICATION</scope>
</reference>
<dbReference type="AlphaFoldDB" id="A0A3Q3VKH9"/>
<feature type="region of interest" description="Disordered" evidence="1">
    <location>
        <begin position="160"/>
        <end position="191"/>
    </location>
</feature>
<feature type="compositionally biased region" description="Low complexity" evidence="1">
    <location>
        <begin position="66"/>
        <end position="83"/>
    </location>
</feature>
<protein>
    <recommendedName>
        <fullName evidence="4">PR domain containing 10</fullName>
    </recommendedName>
</protein>
<dbReference type="Proteomes" id="UP000261620">
    <property type="component" value="Unplaced"/>
</dbReference>
<evidence type="ECO:0000313" key="3">
    <source>
        <dbReference type="Proteomes" id="UP000261620"/>
    </source>
</evidence>
<dbReference type="Ensembl" id="ENSMMOT00000001595.1">
    <property type="protein sequence ID" value="ENSMMOP00000001566.1"/>
    <property type="gene ID" value="ENSMMOG00000001308.1"/>
</dbReference>
<accession>A0A3Q3VKH9</accession>
<keyword evidence="3" id="KW-1185">Reference proteome</keyword>
<feature type="region of interest" description="Disordered" evidence="1">
    <location>
        <begin position="13"/>
        <end position="83"/>
    </location>
</feature>
<name>A0A3Q3VKH9_MOLML</name>